<gene>
    <name evidence="4" type="primary">LOC118348769</name>
</gene>
<dbReference type="InParanoid" id="A0A6P9ETB7"/>
<reference evidence="4" key="1">
    <citation type="submission" date="2025-08" db="UniProtKB">
        <authorList>
            <consortium name="RefSeq"/>
        </authorList>
    </citation>
    <scope>IDENTIFICATION</scope>
    <source>
        <tissue evidence="4">Leaves</tissue>
    </source>
</reference>
<accession>A0A6P9ETB7</accession>
<dbReference type="Proteomes" id="UP000235220">
    <property type="component" value="Chromosome 6"/>
</dbReference>
<feature type="transmembrane region" description="Helical" evidence="2">
    <location>
        <begin position="97"/>
        <end position="116"/>
    </location>
</feature>
<name>A0A6P9ETB7_JUGRE</name>
<organism evidence="3 4">
    <name type="scientific">Juglans regia</name>
    <name type="common">English walnut</name>
    <dbReference type="NCBI Taxonomy" id="51240"/>
    <lineage>
        <taxon>Eukaryota</taxon>
        <taxon>Viridiplantae</taxon>
        <taxon>Streptophyta</taxon>
        <taxon>Embryophyta</taxon>
        <taxon>Tracheophyta</taxon>
        <taxon>Spermatophyta</taxon>
        <taxon>Magnoliopsida</taxon>
        <taxon>eudicotyledons</taxon>
        <taxon>Gunneridae</taxon>
        <taxon>Pentapetalae</taxon>
        <taxon>rosids</taxon>
        <taxon>fabids</taxon>
        <taxon>Fagales</taxon>
        <taxon>Juglandaceae</taxon>
        <taxon>Juglans</taxon>
    </lineage>
</organism>
<dbReference type="GeneID" id="118348769"/>
<protein>
    <submittedName>
        <fullName evidence="4">Uncharacterized protein LOC118348769 isoform X1</fullName>
    </submittedName>
</protein>
<feature type="region of interest" description="Disordered" evidence="1">
    <location>
        <begin position="1"/>
        <end position="20"/>
    </location>
</feature>
<evidence type="ECO:0000256" key="1">
    <source>
        <dbReference type="SAM" id="MobiDB-lite"/>
    </source>
</evidence>
<keyword evidence="2" id="KW-0812">Transmembrane</keyword>
<dbReference type="RefSeq" id="XP_035547108.1">
    <property type="nucleotide sequence ID" value="XM_035691215.1"/>
</dbReference>
<evidence type="ECO:0000313" key="4">
    <source>
        <dbReference type="RefSeq" id="XP_035547108.1"/>
    </source>
</evidence>
<keyword evidence="2" id="KW-0472">Membrane</keyword>
<evidence type="ECO:0000256" key="2">
    <source>
        <dbReference type="SAM" id="Phobius"/>
    </source>
</evidence>
<dbReference type="AlphaFoldDB" id="A0A6P9ETB7"/>
<keyword evidence="3" id="KW-1185">Reference proteome</keyword>
<proteinExistence type="predicted"/>
<dbReference type="KEGG" id="jre:118348769"/>
<keyword evidence="2" id="KW-1133">Transmembrane helix</keyword>
<sequence>MKAIDCHHRNTRNSTAEHRRQSESPPLVIVRFSIFPSDLAWRLGREIRLRIKIIYCTKVSDFPRFAAATQTKLLELLGKLKQELHSWSGRARHGCSCVPGVIAAWILLALAMALAGDGDNGGPGMK</sequence>
<evidence type="ECO:0000313" key="3">
    <source>
        <dbReference type="Proteomes" id="UP000235220"/>
    </source>
</evidence>